<dbReference type="EMBL" id="RWKW01000042">
    <property type="protein sequence ID" value="RST86077.1"/>
    <property type="molecule type" value="Genomic_DNA"/>
</dbReference>
<reference evidence="3 4" key="1">
    <citation type="submission" date="2018-12" db="EMBL/GenBank/DDBJ databases">
        <title>Mesorhizobium carbonis sp. nov., isolated from coal mine water.</title>
        <authorList>
            <person name="Xin W."/>
            <person name="Xu Z."/>
            <person name="Xiang F."/>
            <person name="Zhang J."/>
            <person name="Xi L."/>
            <person name="Liu J."/>
        </authorList>
    </citation>
    <scope>NUCLEOTIDE SEQUENCE [LARGE SCALE GENOMIC DNA]</scope>
    <source>
        <strain evidence="3 4">B2.3</strain>
    </source>
</reference>
<dbReference type="CDD" id="cd09873">
    <property type="entry name" value="PIN_Pae0151-like"/>
    <property type="match status" value="1"/>
</dbReference>
<keyword evidence="4" id="KW-1185">Reference proteome</keyword>
<dbReference type="SUPFAM" id="SSF88723">
    <property type="entry name" value="PIN domain-like"/>
    <property type="match status" value="1"/>
</dbReference>
<name>A0A3S0A888_9HYPH</name>
<dbReference type="InterPro" id="IPR029060">
    <property type="entry name" value="PIN-like_dom_sf"/>
</dbReference>
<dbReference type="InterPro" id="IPR051619">
    <property type="entry name" value="TypeII_TA_RNase_PINc/VapC"/>
</dbReference>
<evidence type="ECO:0000259" key="2">
    <source>
        <dbReference type="Pfam" id="PF01850"/>
    </source>
</evidence>
<dbReference type="RefSeq" id="WP_126700234.1">
    <property type="nucleotide sequence ID" value="NZ_RWKW01000042.1"/>
</dbReference>
<gene>
    <name evidence="3" type="ORF">EJC49_12315</name>
</gene>
<dbReference type="Pfam" id="PF01850">
    <property type="entry name" value="PIN"/>
    <property type="match status" value="1"/>
</dbReference>
<dbReference type="OrthoDB" id="9798446at2"/>
<dbReference type="InterPro" id="IPR002716">
    <property type="entry name" value="PIN_dom"/>
</dbReference>
<evidence type="ECO:0000313" key="3">
    <source>
        <dbReference type="EMBL" id="RST86077.1"/>
    </source>
</evidence>
<feature type="domain" description="PIN" evidence="2">
    <location>
        <begin position="3"/>
        <end position="127"/>
    </location>
</feature>
<dbReference type="AlphaFoldDB" id="A0A3S0A888"/>
<dbReference type="InterPro" id="IPR044153">
    <property type="entry name" value="PIN_Pae0151-like"/>
</dbReference>
<sequence>MTIVVDSSIALAWFLPDENSPLALDVLMQVTESGALVPQHFQVEFGNALVIAARHKRIDRDYRRRTFERISGLELTTDRAGSDRMWIDTVELADEHGLTLYDGVYLELALRTGLPLATLDKRLAKAALDVGRLRK</sequence>
<keyword evidence="1" id="KW-0460">Magnesium</keyword>
<dbReference type="PANTHER" id="PTHR35901">
    <property type="entry name" value="RIBONUCLEASE VAPC3"/>
    <property type="match status" value="1"/>
</dbReference>
<comment type="caution">
    <text evidence="3">The sequence shown here is derived from an EMBL/GenBank/DDBJ whole genome shotgun (WGS) entry which is preliminary data.</text>
</comment>
<accession>A0A3S0A888</accession>
<protein>
    <submittedName>
        <fullName evidence="3">PIN domain-containing protein</fullName>
    </submittedName>
</protein>
<dbReference type="Proteomes" id="UP000278398">
    <property type="component" value="Unassembled WGS sequence"/>
</dbReference>
<dbReference type="PANTHER" id="PTHR35901:SF1">
    <property type="entry name" value="EXONUCLEASE VAPC9"/>
    <property type="match status" value="1"/>
</dbReference>
<proteinExistence type="predicted"/>
<dbReference type="Gene3D" id="3.40.50.1010">
    <property type="entry name" value="5'-nuclease"/>
    <property type="match status" value="1"/>
</dbReference>
<evidence type="ECO:0000313" key="4">
    <source>
        <dbReference type="Proteomes" id="UP000278398"/>
    </source>
</evidence>
<evidence type="ECO:0000256" key="1">
    <source>
        <dbReference type="ARBA" id="ARBA00022842"/>
    </source>
</evidence>
<organism evidence="3 4">
    <name type="scientific">Aquibium carbonis</name>
    <dbReference type="NCBI Taxonomy" id="2495581"/>
    <lineage>
        <taxon>Bacteria</taxon>
        <taxon>Pseudomonadati</taxon>
        <taxon>Pseudomonadota</taxon>
        <taxon>Alphaproteobacteria</taxon>
        <taxon>Hyphomicrobiales</taxon>
        <taxon>Phyllobacteriaceae</taxon>
        <taxon>Aquibium</taxon>
    </lineage>
</organism>